<dbReference type="AlphaFoldDB" id="A0A502EJB5"/>
<proteinExistence type="predicted"/>
<dbReference type="EMBL" id="RCZG01000001">
    <property type="protein sequence ID" value="TPG37062.1"/>
    <property type="molecule type" value="Genomic_DNA"/>
</dbReference>
<protein>
    <submittedName>
        <fullName evidence="1">ATP-binding protein</fullName>
    </submittedName>
</protein>
<sequence length="160" mass="17636">MRRCAVPRVKRVLVTGMSGTGKSTLLTALAARGYWTVDTDYGDYFETIDGESTWIEARIDELLSIDDPRGVLFVQGTTGNQVVFYPRFDHIVLLSAPAELIVERLRTRTTNSYGRRPADVAAILENLADVEPLLRASATLEVVTTVPVEMVVDAVLNHVS</sequence>
<dbReference type="GO" id="GO:0005524">
    <property type="term" value="F:ATP binding"/>
    <property type="evidence" value="ECO:0007669"/>
    <property type="project" value="UniProtKB-KW"/>
</dbReference>
<dbReference type="Proteomes" id="UP000320095">
    <property type="component" value="Unassembled WGS sequence"/>
</dbReference>
<reference evidence="1 2" key="1">
    <citation type="journal article" date="2019" name="Environ. Microbiol.">
        <title>Species interactions and distinct microbial communities in high Arctic permafrost affected cryosols are associated with the CH4 and CO2 gas fluxes.</title>
        <authorList>
            <person name="Altshuler I."/>
            <person name="Hamel J."/>
            <person name="Turney S."/>
            <person name="Magnuson E."/>
            <person name="Levesque R."/>
            <person name="Greer C."/>
            <person name="Whyte L.G."/>
        </authorList>
    </citation>
    <scope>NUCLEOTIDE SEQUENCE [LARGE SCALE GENOMIC DNA]</scope>
    <source>
        <strain evidence="1 2">S5.20</strain>
    </source>
</reference>
<dbReference type="SUPFAM" id="SSF52540">
    <property type="entry name" value="P-loop containing nucleoside triphosphate hydrolases"/>
    <property type="match status" value="1"/>
</dbReference>
<comment type="caution">
    <text evidence="1">The sequence shown here is derived from an EMBL/GenBank/DDBJ whole genome shotgun (WGS) entry which is preliminary data.</text>
</comment>
<evidence type="ECO:0000313" key="2">
    <source>
        <dbReference type="Proteomes" id="UP000320095"/>
    </source>
</evidence>
<keyword evidence="1" id="KW-0547">Nucleotide-binding</keyword>
<organism evidence="1 2">
    <name type="scientific">Mycolicibacterium hodleri</name>
    <dbReference type="NCBI Taxonomy" id="49897"/>
    <lineage>
        <taxon>Bacteria</taxon>
        <taxon>Bacillati</taxon>
        <taxon>Actinomycetota</taxon>
        <taxon>Actinomycetes</taxon>
        <taxon>Mycobacteriales</taxon>
        <taxon>Mycobacteriaceae</taxon>
        <taxon>Mycolicibacterium</taxon>
    </lineage>
</organism>
<accession>A0A502EJB5</accession>
<dbReference type="Pfam" id="PF13238">
    <property type="entry name" value="AAA_18"/>
    <property type="match status" value="1"/>
</dbReference>
<dbReference type="InterPro" id="IPR027417">
    <property type="entry name" value="P-loop_NTPase"/>
</dbReference>
<dbReference type="OrthoDB" id="5019413at2"/>
<keyword evidence="2" id="KW-1185">Reference proteome</keyword>
<name>A0A502EJB5_9MYCO</name>
<evidence type="ECO:0000313" key="1">
    <source>
        <dbReference type="EMBL" id="TPG37062.1"/>
    </source>
</evidence>
<dbReference type="Gene3D" id="3.40.50.300">
    <property type="entry name" value="P-loop containing nucleotide triphosphate hydrolases"/>
    <property type="match status" value="1"/>
</dbReference>
<keyword evidence="1" id="KW-0067">ATP-binding</keyword>
<gene>
    <name evidence="1" type="ORF">EAH80_04150</name>
</gene>